<name>A0A699YFR0_HAELA</name>
<dbReference type="AlphaFoldDB" id="A0A699YFR0"/>
<dbReference type="Proteomes" id="UP000485058">
    <property type="component" value="Unassembled WGS sequence"/>
</dbReference>
<organism evidence="1 2">
    <name type="scientific">Haematococcus lacustris</name>
    <name type="common">Green alga</name>
    <name type="synonym">Haematococcus pluvialis</name>
    <dbReference type="NCBI Taxonomy" id="44745"/>
    <lineage>
        <taxon>Eukaryota</taxon>
        <taxon>Viridiplantae</taxon>
        <taxon>Chlorophyta</taxon>
        <taxon>core chlorophytes</taxon>
        <taxon>Chlorophyceae</taxon>
        <taxon>CS clade</taxon>
        <taxon>Chlamydomonadales</taxon>
        <taxon>Haematococcaceae</taxon>
        <taxon>Haematococcus</taxon>
    </lineage>
</organism>
<evidence type="ECO:0000313" key="1">
    <source>
        <dbReference type="EMBL" id="GFH08115.1"/>
    </source>
</evidence>
<protein>
    <submittedName>
        <fullName evidence="1">Uncharacterized protein</fullName>
    </submittedName>
</protein>
<gene>
    <name evidence="1" type="ORF">HaLaN_03028</name>
</gene>
<accession>A0A699YFR0</accession>
<keyword evidence="2" id="KW-1185">Reference proteome</keyword>
<dbReference type="EMBL" id="BLLF01000138">
    <property type="protein sequence ID" value="GFH08115.1"/>
    <property type="molecule type" value="Genomic_DNA"/>
</dbReference>
<comment type="caution">
    <text evidence="1">The sequence shown here is derived from an EMBL/GenBank/DDBJ whole genome shotgun (WGS) entry which is preliminary data.</text>
</comment>
<reference evidence="1 2" key="1">
    <citation type="submission" date="2020-02" db="EMBL/GenBank/DDBJ databases">
        <title>Draft genome sequence of Haematococcus lacustris strain NIES-144.</title>
        <authorList>
            <person name="Morimoto D."/>
            <person name="Nakagawa S."/>
            <person name="Yoshida T."/>
            <person name="Sawayama S."/>
        </authorList>
    </citation>
    <scope>NUCLEOTIDE SEQUENCE [LARGE SCALE GENOMIC DNA]</scope>
    <source>
        <strain evidence="1 2">NIES-144</strain>
    </source>
</reference>
<evidence type="ECO:0000313" key="2">
    <source>
        <dbReference type="Proteomes" id="UP000485058"/>
    </source>
</evidence>
<proteinExistence type="predicted"/>
<sequence length="149" mass="15751">MPRLVLGPLGQAAACGTKIAAGTTDPARMEALVRDKRAALPQHRSCMQLTINGGDGPAIDIHRRHGPYRLQEGSLLHGPPPGPGTAQHLWAGKAGQFETSIGGCQSVSHAKPASSALAHWRVRSESCVLLQGGSQLHCTRSLMPTCMYN</sequence>